<comment type="caution">
    <text evidence="3">The sequence shown here is derived from an EMBL/GenBank/DDBJ whole genome shotgun (WGS) entry which is preliminary data.</text>
</comment>
<protein>
    <recommendedName>
        <fullName evidence="2">UPF0102 protein A2304_04620</fullName>
    </recommendedName>
</protein>
<dbReference type="NCBIfam" id="NF009154">
    <property type="entry name" value="PRK12497.3-3"/>
    <property type="match status" value="1"/>
</dbReference>
<sequence length="123" mass="13975">MDARKAFGDVGENLAASFLVQWGMRILDRQVRTHRGEVDLVCEDGDEIVFVEVKTRQSDEFGFPEEAITPSKFRHMRACAEAILSERGWEARLWRLDVVAIRVLPGRDPEVVHFKSVDGPYGS</sequence>
<dbReference type="InterPro" id="IPR011856">
    <property type="entry name" value="tRNA_endonuc-like_dom_sf"/>
</dbReference>
<evidence type="ECO:0000256" key="2">
    <source>
        <dbReference type="HAMAP-Rule" id="MF_00048"/>
    </source>
</evidence>
<evidence type="ECO:0000256" key="1">
    <source>
        <dbReference type="ARBA" id="ARBA00006738"/>
    </source>
</evidence>
<comment type="similarity">
    <text evidence="1 2">Belongs to the UPF0102 family.</text>
</comment>
<dbReference type="InterPro" id="IPR003509">
    <property type="entry name" value="UPF0102_YraN-like"/>
</dbReference>
<dbReference type="EMBL" id="MGFE01000008">
    <property type="protein sequence ID" value="OGL99278.1"/>
    <property type="molecule type" value="Genomic_DNA"/>
</dbReference>
<dbReference type="SUPFAM" id="SSF52980">
    <property type="entry name" value="Restriction endonuclease-like"/>
    <property type="match status" value="1"/>
</dbReference>
<reference evidence="3 4" key="1">
    <citation type="journal article" date="2016" name="Nat. Commun.">
        <title>Thousands of microbial genomes shed light on interconnected biogeochemical processes in an aquifer system.</title>
        <authorList>
            <person name="Anantharaman K."/>
            <person name="Brown C.T."/>
            <person name="Hug L.A."/>
            <person name="Sharon I."/>
            <person name="Castelle C.J."/>
            <person name="Probst A.J."/>
            <person name="Thomas B.C."/>
            <person name="Singh A."/>
            <person name="Wilkins M.J."/>
            <person name="Karaoz U."/>
            <person name="Brodie E.L."/>
            <person name="Williams K.H."/>
            <person name="Hubbard S.S."/>
            <person name="Banfield J.F."/>
        </authorList>
    </citation>
    <scope>NUCLEOTIDE SEQUENCE [LARGE SCALE GENOMIC DNA]</scope>
</reference>
<dbReference type="HAMAP" id="MF_00048">
    <property type="entry name" value="UPF0102"/>
    <property type="match status" value="1"/>
</dbReference>
<dbReference type="Proteomes" id="UP000176501">
    <property type="component" value="Unassembled WGS sequence"/>
</dbReference>
<evidence type="ECO:0000313" key="3">
    <source>
        <dbReference type="EMBL" id="OGL99278.1"/>
    </source>
</evidence>
<dbReference type="InterPro" id="IPR011335">
    <property type="entry name" value="Restrct_endonuc-II-like"/>
</dbReference>
<dbReference type="NCBIfam" id="NF009150">
    <property type="entry name" value="PRK12497.1-3"/>
    <property type="match status" value="1"/>
</dbReference>
<dbReference type="PANTHER" id="PTHR34039:SF1">
    <property type="entry name" value="UPF0102 PROTEIN YRAN"/>
    <property type="match status" value="1"/>
</dbReference>
<dbReference type="Gene3D" id="3.40.1350.10">
    <property type="match status" value="1"/>
</dbReference>
<accession>A0A1F7WA65</accession>
<name>A0A1F7WA65_9BACT</name>
<organism evidence="3 4">
    <name type="scientific">Candidatus Uhrbacteria bacterium RIFOXYB2_FULL_57_15</name>
    <dbReference type="NCBI Taxonomy" id="1802422"/>
    <lineage>
        <taxon>Bacteria</taxon>
        <taxon>Candidatus Uhriibacteriota</taxon>
    </lineage>
</organism>
<dbReference type="CDD" id="cd20736">
    <property type="entry name" value="PoNe_Nuclease"/>
    <property type="match status" value="1"/>
</dbReference>
<dbReference type="GO" id="GO:0003676">
    <property type="term" value="F:nucleic acid binding"/>
    <property type="evidence" value="ECO:0007669"/>
    <property type="project" value="InterPro"/>
</dbReference>
<dbReference type="PANTHER" id="PTHR34039">
    <property type="entry name" value="UPF0102 PROTEIN YRAN"/>
    <property type="match status" value="1"/>
</dbReference>
<dbReference type="AlphaFoldDB" id="A0A1F7WA65"/>
<proteinExistence type="inferred from homology"/>
<evidence type="ECO:0000313" key="4">
    <source>
        <dbReference type="Proteomes" id="UP000176501"/>
    </source>
</evidence>
<gene>
    <name evidence="3" type="ORF">A2304_04620</name>
</gene>
<dbReference type="Pfam" id="PF02021">
    <property type="entry name" value="UPF0102"/>
    <property type="match status" value="1"/>
</dbReference>